<dbReference type="Proteomes" id="UP000295985">
    <property type="component" value="Unassembled WGS sequence"/>
</dbReference>
<sequence length="85" mass="10210">MAIGVWLVCAWSARFTEPLSAFYGRRKKARTWRAWLSLMSLLLLEIHYHHDIGYVYFINVYSDRLWIIDRLCQSIRYQTAIPAMR</sequence>
<proteinExistence type="predicted"/>
<evidence type="ECO:0000313" key="3">
    <source>
        <dbReference type="Proteomes" id="UP000295985"/>
    </source>
</evidence>
<dbReference type="Proteomes" id="UP000303847">
    <property type="component" value="Chromosome"/>
</dbReference>
<dbReference type="EMBL" id="CP034036">
    <property type="protein sequence ID" value="QCR06076.1"/>
    <property type="molecule type" value="Genomic_DNA"/>
</dbReference>
<dbReference type="EMBL" id="QDKK01000015">
    <property type="protein sequence ID" value="PWC24285.1"/>
    <property type="molecule type" value="Genomic_DNA"/>
</dbReference>
<evidence type="ECO:0000313" key="1">
    <source>
        <dbReference type="EMBL" id="PWC24285.1"/>
    </source>
</evidence>
<reference evidence="2 4" key="2">
    <citation type="submission" date="2018-11" db="EMBL/GenBank/DDBJ databases">
        <title>Genome sequences of Brenneria nigrifluens and Brenneria rubrifaciens.</title>
        <authorList>
            <person name="Poret-Peterson A.T."/>
            <person name="McClean A.E."/>
            <person name="Kluepfel D.A."/>
        </authorList>
    </citation>
    <scope>NUCLEOTIDE SEQUENCE [LARGE SCALE GENOMIC DNA]</scope>
    <source>
        <strain evidence="2 4">ATCC 13028</strain>
    </source>
</reference>
<organism evidence="1 3">
    <name type="scientific">Brenneria nigrifluens DSM 30175 = ATCC 13028</name>
    <dbReference type="NCBI Taxonomy" id="1121120"/>
    <lineage>
        <taxon>Bacteria</taxon>
        <taxon>Pseudomonadati</taxon>
        <taxon>Pseudomonadota</taxon>
        <taxon>Gammaproteobacteria</taxon>
        <taxon>Enterobacterales</taxon>
        <taxon>Pectobacteriaceae</taxon>
        <taxon>Brenneria</taxon>
    </lineage>
</organism>
<keyword evidence="4" id="KW-1185">Reference proteome</keyword>
<dbReference type="AlphaFoldDB" id="A0A2U1URM1"/>
<dbReference type="RefSeq" id="WP_009114494.1">
    <property type="nucleotide sequence ID" value="NZ_CP034036.1"/>
</dbReference>
<reference evidence="1 3" key="1">
    <citation type="submission" date="2018-04" db="EMBL/GenBank/DDBJ databases">
        <title>Brenneria corticis sp.nov.</title>
        <authorList>
            <person name="Li Y."/>
        </authorList>
    </citation>
    <scope>NUCLEOTIDE SEQUENCE [LARGE SCALE GENOMIC DNA]</scope>
    <source>
        <strain evidence="1 3">LMG 2694</strain>
    </source>
</reference>
<gene>
    <name evidence="1" type="ORF">DDT54_10570</name>
    <name evidence="2" type="ORF">EH206_19050</name>
</gene>
<evidence type="ECO:0000313" key="4">
    <source>
        <dbReference type="Proteomes" id="UP000303847"/>
    </source>
</evidence>
<evidence type="ECO:0000313" key="2">
    <source>
        <dbReference type="EMBL" id="QCR06076.1"/>
    </source>
</evidence>
<protein>
    <submittedName>
        <fullName evidence="1">Uncharacterized protein</fullName>
    </submittedName>
</protein>
<accession>A0A2U1URM1</accession>
<name>A0A2U1URM1_9GAMM</name>